<protein>
    <submittedName>
        <fullName evidence="2">Uncharacterized protein</fullName>
    </submittedName>
</protein>
<proteinExistence type="predicted"/>
<comment type="caution">
    <text evidence="2">The sequence shown here is derived from an EMBL/GenBank/DDBJ whole genome shotgun (WGS) entry which is preliminary data.</text>
</comment>
<dbReference type="InterPro" id="IPR011990">
    <property type="entry name" value="TPR-like_helical_dom_sf"/>
</dbReference>
<dbReference type="InterPro" id="IPR040201">
    <property type="entry name" value="Mrg3-like"/>
</dbReference>
<gene>
    <name evidence="2" type="ORF">NLI96_g10064</name>
</gene>
<dbReference type="PANTHER" id="PTHR28142:SF1">
    <property type="entry name" value="MITOCHONDRIAL INNER MEMBRANE I-AAA PROTEASE SUPERCOMPLEX SUBUNIT MGR3-RELATED"/>
    <property type="match status" value="1"/>
</dbReference>
<feature type="region of interest" description="Disordered" evidence="1">
    <location>
        <begin position="1"/>
        <end position="21"/>
    </location>
</feature>
<dbReference type="Proteomes" id="UP001212997">
    <property type="component" value="Unassembled WGS sequence"/>
</dbReference>
<organism evidence="2 3">
    <name type="scientific">Meripilus lineatus</name>
    <dbReference type="NCBI Taxonomy" id="2056292"/>
    <lineage>
        <taxon>Eukaryota</taxon>
        <taxon>Fungi</taxon>
        <taxon>Dikarya</taxon>
        <taxon>Basidiomycota</taxon>
        <taxon>Agaricomycotina</taxon>
        <taxon>Agaricomycetes</taxon>
        <taxon>Polyporales</taxon>
        <taxon>Meripilaceae</taxon>
        <taxon>Meripilus</taxon>
    </lineage>
</organism>
<sequence>MREDLFQKSRMQHQEPTNWERPSTNTRLWLGPVADLMGFPGIPEADYTGVYFEYECFGRLPKHHGEIVIELQGERFEQYYDRDGKTCISEVSCYLVAPEYWALQEQPYKDAVAIHGLGRTTSWVSTVFGTLMAFGLGSTAYGMYQYYSTFTIWPEEVRGDLRAGIKAKNQGDLNLSERYLRRALETAQSLPLEKLSPEPYLKISGIASALAEVLESNNRPQAAYEVYVAILSHLQGATDKTGPEKLRTVAIAYKLGEMAETYQQPAEEEERWLTFAVEEALRILRDFQSTNPGQDLQAQVNLSELELPPGFTEIDIAVPMKKLGAFYQRTGKLELALTLYISSMGVITSELGTLVPALAGCLAAESMNYVAEVLVRISPTPERREQAESWVKKALTLLLRAKSAADAGEETRGEIDQLLASTLYNLGSFREMDNDLLEARKYYVESRKTASEIKMREGVMEADVAIRRIDRLTRPHQGPP</sequence>
<accession>A0AAD5YEQ3</accession>
<evidence type="ECO:0000313" key="3">
    <source>
        <dbReference type="Proteomes" id="UP001212997"/>
    </source>
</evidence>
<dbReference type="EMBL" id="JANAWD010000545">
    <property type="protein sequence ID" value="KAJ3478011.1"/>
    <property type="molecule type" value="Genomic_DNA"/>
</dbReference>
<dbReference type="AlphaFoldDB" id="A0AAD5YEQ3"/>
<name>A0AAD5YEQ3_9APHY</name>
<dbReference type="PANTHER" id="PTHR28142">
    <property type="entry name" value="MITOCHONDRIAL INNER MEMBRANE I-AAA PROTEASE SUPERCOMPLEX SUBUNIT MGR3-RELATED"/>
    <property type="match status" value="1"/>
</dbReference>
<dbReference type="Gene3D" id="1.25.40.10">
    <property type="entry name" value="Tetratricopeptide repeat domain"/>
    <property type="match status" value="1"/>
</dbReference>
<evidence type="ECO:0000256" key="1">
    <source>
        <dbReference type="SAM" id="MobiDB-lite"/>
    </source>
</evidence>
<evidence type="ECO:0000313" key="2">
    <source>
        <dbReference type="EMBL" id="KAJ3478011.1"/>
    </source>
</evidence>
<reference evidence="2" key="1">
    <citation type="submission" date="2022-07" db="EMBL/GenBank/DDBJ databases">
        <title>Genome Sequence of Physisporinus lineatus.</title>
        <authorList>
            <person name="Buettner E."/>
        </authorList>
    </citation>
    <scope>NUCLEOTIDE SEQUENCE</scope>
    <source>
        <strain evidence="2">VT162</strain>
    </source>
</reference>
<keyword evidence="3" id="KW-1185">Reference proteome</keyword>